<proteinExistence type="predicted"/>
<dbReference type="AlphaFoldDB" id="C5BTE3"/>
<dbReference type="Proteomes" id="UP000009080">
    <property type="component" value="Chromosome"/>
</dbReference>
<dbReference type="eggNOG" id="ENOG5031JWY">
    <property type="taxonomic scope" value="Bacteria"/>
</dbReference>
<dbReference type="EMBL" id="CP001614">
    <property type="protein sequence ID" value="ACR14628.1"/>
    <property type="molecule type" value="Genomic_DNA"/>
</dbReference>
<evidence type="ECO:0000313" key="1">
    <source>
        <dbReference type="EMBL" id="ACR14628.1"/>
    </source>
</evidence>
<accession>C5BTE3</accession>
<reference evidence="1 2" key="1">
    <citation type="journal article" date="2009" name="PLoS ONE">
        <title>The complete genome of Teredinibacter turnerae T7901: an intracellular endosymbiont of marine wood-boring bivalves (shipworms).</title>
        <authorList>
            <person name="Yang J.C."/>
            <person name="Madupu R."/>
            <person name="Durkin A.S."/>
            <person name="Ekborg N.A."/>
            <person name="Pedamallu C.S."/>
            <person name="Hostetler J.B."/>
            <person name="Radune D."/>
            <person name="Toms B.S."/>
            <person name="Henrissat B."/>
            <person name="Coutinho P.M."/>
            <person name="Schwarz S."/>
            <person name="Field L."/>
            <person name="Trindade-Silva A.E."/>
            <person name="Soares C.A.G."/>
            <person name="Elshahawi S."/>
            <person name="Hanora A."/>
            <person name="Schmidt E.W."/>
            <person name="Haygood M.G."/>
            <person name="Posfai J."/>
            <person name="Benner J."/>
            <person name="Madinger C."/>
            <person name="Nove J."/>
            <person name="Anton B."/>
            <person name="Chaudhary K."/>
            <person name="Foster J."/>
            <person name="Holman A."/>
            <person name="Kumar S."/>
            <person name="Lessard P.A."/>
            <person name="Luyten Y.A."/>
            <person name="Slatko B."/>
            <person name="Wood N."/>
            <person name="Wu B."/>
            <person name="Teplitski M."/>
            <person name="Mougous J.D."/>
            <person name="Ward N."/>
            <person name="Eisen J.A."/>
            <person name="Badger J.H."/>
            <person name="Distel D.L."/>
        </authorList>
    </citation>
    <scope>NUCLEOTIDE SEQUENCE [LARGE SCALE GENOMIC DNA]</scope>
    <source>
        <strain evidence="2">ATCC 39867 / T7901</strain>
    </source>
</reference>
<protein>
    <submittedName>
        <fullName evidence="1">Uncharacterized protein</fullName>
    </submittedName>
</protein>
<dbReference type="HOGENOM" id="CLU_2720952_0_0_6"/>
<dbReference type="KEGG" id="ttu:TERTU_1572"/>
<gene>
    <name evidence="1" type="ordered locus">TERTU_1572</name>
</gene>
<keyword evidence="2" id="KW-1185">Reference proteome</keyword>
<organism evidence="1 2">
    <name type="scientific">Teredinibacter turnerae (strain ATCC 39867 / T7901)</name>
    <dbReference type="NCBI Taxonomy" id="377629"/>
    <lineage>
        <taxon>Bacteria</taxon>
        <taxon>Pseudomonadati</taxon>
        <taxon>Pseudomonadota</taxon>
        <taxon>Gammaproteobacteria</taxon>
        <taxon>Cellvibrionales</taxon>
        <taxon>Cellvibrionaceae</taxon>
        <taxon>Teredinibacter</taxon>
    </lineage>
</organism>
<name>C5BTE3_TERTT</name>
<sequence>MQIPENAVAITKHLRLWVDVPGGPAPIYFLQVTTPQPFKIGKATEWMEFADCFCLIPLEREILQALYRWLLE</sequence>
<evidence type="ECO:0000313" key="2">
    <source>
        <dbReference type="Proteomes" id="UP000009080"/>
    </source>
</evidence>